<evidence type="ECO:0000256" key="3">
    <source>
        <dbReference type="ARBA" id="ARBA00022692"/>
    </source>
</evidence>
<dbReference type="PANTHER" id="PTHR35007:SF2">
    <property type="entry name" value="PILUS ASSEMBLE PROTEIN"/>
    <property type="match status" value="1"/>
</dbReference>
<dbReference type="EMBL" id="UOGJ01000154">
    <property type="protein sequence ID" value="VAX38286.1"/>
    <property type="molecule type" value="Genomic_DNA"/>
</dbReference>
<feature type="transmembrane region" description="Helical" evidence="6">
    <location>
        <begin position="89"/>
        <end position="107"/>
    </location>
</feature>
<dbReference type="PANTHER" id="PTHR35007">
    <property type="entry name" value="INTEGRAL MEMBRANE PROTEIN-RELATED"/>
    <property type="match status" value="1"/>
</dbReference>
<evidence type="ECO:0000256" key="5">
    <source>
        <dbReference type="ARBA" id="ARBA00023136"/>
    </source>
</evidence>
<accession>A0A3B1D5W0</accession>
<proteinExistence type="predicted"/>
<dbReference type="AlphaFoldDB" id="A0A3B1D5W0"/>
<evidence type="ECO:0000256" key="1">
    <source>
        <dbReference type="ARBA" id="ARBA00004651"/>
    </source>
</evidence>
<name>A0A3B1D5W0_9ZZZZ</name>
<protein>
    <submittedName>
        <fullName evidence="8">Type II/IV secretion system protein TadC, associated with Flp pilus assembly</fullName>
    </submittedName>
</protein>
<evidence type="ECO:0000313" key="8">
    <source>
        <dbReference type="EMBL" id="VAX38286.1"/>
    </source>
</evidence>
<gene>
    <name evidence="8" type="ORF">MNBD_UNCLBAC01-1587</name>
</gene>
<dbReference type="GO" id="GO:0005886">
    <property type="term" value="C:plasma membrane"/>
    <property type="evidence" value="ECO:0007669"/>
    <property type="project" value="UniProtKB-SubCell"/>
</dbReference>
<reference evidence="8" key="1">
    <citation type="submission" date="2018-06" db="EMBL/GenBank/DDBJ databases">
        <authorList>
            <person name="Zhirakovskaya E."/>
        </authorList>
    </citation>
    <scope>NUCLEOTIDE SEQUENCE</scope>
</reference>
<dbReference type="Pfam" id="PF00482">
    <property type="entry name" value="T2SSF"/>
    <property type="match status" value="1"/>
</dbReference>
<comment type="subcellular location">
    <subcellularLocation>
        <location evidence="1">Cell membrane</location>
        <topology evidence="1">Multi-pass membrane protein</topology>
    </subcellularLocation>
</comment>
<evidence type="ECO:0000256" key="4">
    <source>
        <dbReference type="ARBA" id="ARBA00022989"/>
    </source>
</evidence>
<evidence type="ECO:0000259" key="7">
    <source>
        <dbReference type="Pfam" id="PF00482"/>
    </source>
</evidence>
<evidence type="ECO:0000256" key="2">
    <source>
        <dbReference type="ARBA" id="ARBA00022475"/>
    </source>
</evidence>
<feature type="transmembrane region" description="Helical" evidence="6">
    <location>
        <begin position="260"/>
        <end position="281"/>
    </location>
</feature>
<dbReference type="InterPro" id="IPR018076">
    <property type="entry name" value="T2SS_GspF_dom"/>
</dbReference>
<organism evidence="8">
    <name type="scientific">hydrothermal vent metagenome</name>
    <dbReference type="NCBI Taxonomy" id="652676"/>
    <lineage>
        <taxon>unclassified sequences</taxon>
        <taxon>metagenomes</taxon>
        <taxon>ecological metagenomes</taxon>
    </lineage>
</organism>
<keyword evidence="3 6" id="KW-0812">Transmembrane</keyword>
<feature type="transmembrane region" description="Helical" evidence="6">
    <location>
        <begin position="6"/>
        <end position="25"/>
    </location>
</feature>
<sequence>MLTLVLLFAYFCGFSFILGFIPLSWEQRPTLGGSLGLSSPSPLSKKKTLFLKIRQVAFINKGFCKGALRQRLLKDLTIAHVKMSPEEFLLVKEALVVFVLLITFPSISSDMIIGWLCVGFVFGYIGPELWLRGKKKRVKASLVRELPDAIDLLGLCVNAGLDFMLSLKWVVEKSPPSVIIEELNTVLQEINVGKTRRDAIKDLALRYDLPDLSTFARTLIQADKMGTSVTEALNILSEDMRLARFRRGEQVAMKAPMKMLVPLLLFIFPVVGVLVAGPILLDFMENNPFQSM</sequence>
<evidence type="ECO:0000256" key="6">
    <source>
        <dbReference type="SAM" id="Phobius"/>
    </source>
</evidence>
<keyword evidence="2" id="KW-1003">Cell membrane</keyword>
<feature type="transmembrane region" description="Helical" evidence="6">
    <location>
        <begin position="113"/>
        <end position="131"/>
    </location>
</feature>
<keyword evidence="5 6" id="KW-0472">Membrane</keyword>
<feature type="domain" description="Type II secretion system protein GspF" evidence="7">
    <location>
        <begin position="150"/>
        <end position="275"/>
    </location>
</feature>
<keyword evidence="4 6" id="KW-1133">Transmembrane helix</keyword>